<feature type="compositionally biased region" description="Polar residues" evidence="1">
    <location>
        <begin position="10"/>
        <end position="21"/>
    </location>
</feature>
<protein>
    <submittedName>
        <fullName evidence="2">Uncharacterized protein</fullName>
    </submittedName>
</protein>
<proteinExistence type="predicted"/>
<name>A0A2N6K0E2_FISMU</name>
<comment type="caution">
    <text evidence="2">The sequence shown here is derived from an EMBL/GenBank/DDBJ whole genome shotgun (WGS) entry which is preliminary data.</text>
</comment>
<evidence type="ECO:0000256" key="1">
    <source>
        <dbReference type="SAM" id="MobiDB-lite"/>
    </source>
</evidence>
<feature type="non-terminal residue" evidence="2">
    <location>
        <position position="61"/>
    </location>
</feature>
<keyword evidence="3" id="KW-1185">Reference proteome</keyword>
<evidence type="ECO:0000313" key="3">
    <source>
        <dbReference type="Proteomes" id="UP000235036"/>
    </source>
</evidence>
<sequence>MAATSKVHHTQLQDLPKSVTNRFKKGGLRSGEPPRSSIQAQEMLLEFRLSHAKRPSRAELI</sequence>
<dbReference type="Proteomes" id="UP000235036">
    <property type="component" value="Unassembled WGS sequence"/>
</dbReference>
<reference evidence="2 3" key="1">
    <citation type="submission" date="2017-08" db="EMBL/GenBank/DDBJ databases">
        <title>Genomes of Fischerella (Mastigocladus) sp. strains.</title>
        <authorList>
            <person name="Miller S.R."/>
        </authorList>
    </citation>
    <scope>NUCLEOTIDE SEQUENCE [LARGE SCALE GENOMIC DNA]</scope>
    <source>
        <strain evidence="2 3">CCMEE 5323</strain>
    </source>
</reference>
<accession>A0A2N6K0E2</accession>
<gene>
    <name evidence="2" type="ORF">CEN44_17350</name>
</gene>
<organism evidence="2 3">
    <name type="scientific">Fischerella muscicola CCMEE 5323</name>
    <dbReference type="NCBI Taxonomy" id="2019572"/>
    <lineage>
        <taxon>Bacteria</taxon>
        <taxon>Bacillati</taxon>
        <taxon>Cyanobacteriota</taxon>
        <taxon>Cyanophyceae</taxon>
        <taxon>Nostocales</taxon>
        <taxon>Hapalosiphonaceae</taxon>
        <taxon>Fischerella</taxon>
    </lineage>
</organism>
<dbReference type="EMBL" id="NRQW01000402">
    <property type="protein sequence ID" value="PLZ87470.1"/>
    <property type="molecule type" value="Genomic_DNA"/>
</dbReference>
<evidence type="ECO:0000313" key="2">
    <source>
        <dbReference type="EMBL" id="PLZ87470.1"/>
    </source>
</evidence>
<dbReference type="AlphaFoldDB" id="A0A2N6K0E2"/>
<feature type="region of interest" description="Disordered" evidence="1">
    <location>
        <begin position="1"/>
        <end position="37"/>
    </location>
</feature>